<name>A0A0D2GKW7_9EURO</name>
<keyword evidence="2" id="KW-1185">Reference proteome</keyword>
<accession>A0A0D2GKW7</accession>
<dbReference type="VEuPathDB" id="FungiDB:Z517_04548"/>
<dbReference type="AlphaFoldDB" id="A0A0D2GKW7"/>
<dbReference type="InterPro" id="IPR011051">
    <property type="entry name" value="RmlC_Cupin_sf"/>
</dbReference>
<dbReference type="GeneID" id="25304038"/>
<evidence type="ECO:0008006" key="3">
    <source>
        <dbReference type="Google" id="ProtNLM"/>
    </source>
</evidence>
<evidence type="ECO:0000313" key="1">
    <source>
        <dbReference type="EMBL" id="KIW81523.1"/>
    </source>
</evidence>
<dbReference type="EMBL" id="KN846971">
    <property type="protein sequence ID" value="KIW81523.1"/>
    <property type="molecule type" value="Genomic_DNA"/>
</dbReference>
<dbReference type="PANTHER" id="PTHR36440:SF1">
    <property type="entry name" value="PUTATIVE (AFU_ORTHOLOGUE AFUA_8G07350)-RELATED"/>
    <property type="match status" value="1"/>
</dbReference>
<organism evidence="1 2">
    <name type="scientific">Fonsecaea pedrosoi CBS 271.37</name>
    <dbReference type="NCBI Taxonomy" id="1442368"/>
    <lineage>
        <taxon>Eukaryota</taxon>
        <taxon>Fungi</taxon>
        <taxon>Dikarya</taxon>
        <taxon>Ascomycota</taxon>
        <taxon>Pezizomycotina</taxon>
        <taxon>Eurotiomycetes</taxon>
        <taxon>Chaetothyriomycetidae</taxon>
        <taxon>Chaetothyriales</taxon>
        <taxon>Herpotrichiellaceae</taxon>
        <taxon>Fonsecaea</taxon>
    </lineage>
</organism>
<proteinExistence type="predicted"/>
<dbReference type="OrthoDB" id="5370773at2759"/>
<evidence type="ECO:0000313" key="2">
    <source>
        <dbReference type="Proteomes" id="UP000053029"/>
    </source>
</evidence>
<dbReference type="STRING" id="1442368.A0A0D2GKW7"/>
<dbReference type="HOGENOM" id="CLU_060566_0_0_1"/>
<dbReference type="PANTHER" id="PTHR36440">
    <property type="entry name" value="PUTATIVE (AFU_ORTHOLOGUE AFUA_8G07350)-RELATED"/>
    <property type="match status" value="1"/>
</dbReference>
<protein>
    <recommendedName>
        <fullName evidence="3">Cupin 2 conserved barrel domain-containing protein</fullName>
    </recommendedName>
</protein>
<dbReference type="RefSeq" id="XP_013285331.1">
    <property type="nucleotide sequence ID" value="XM_013429877.1"/>
</dbReference>
<gene>
    <name evidence="1" type="ORF">Z517_04548</name>
</gene>
<dbReference type="InterPro" id="IPR053146">
    <property type="entry name" value="QDO-like"/>
</dbReference>
<dbReference type="Gene3D" id="2.60.120.10">
    <property type="entry name" value="Jelly Rolls"/>
    <property type="match status" value="2"/>
</dbReference>
<sequence>MFPTSFLQAVLHGLIFSPTRTSDLQTDKMLAAPSLQLAASLGAILNSAAATATPTPTPSSRGLLVDAAPRTPQPYVLPNLQGHAVDFGGLIIRTLVPNTTSSGAFSLVGVNSGPAPLNLIHYHKEIEAFYTLKGSVQVFHNTDTGRELRANDFVFLAPGNNHTYRPNDLDFQLTLGMAPGGIDQFFAAAGNPYNSRAPFDPQDASQLNVTKVLGLMPQYNIVPEPLNTINLDWTNGTTADGLDTWHNAEQSLPEDPTQAYFISSNRGPKYLHRSSGQVIAQLASGKQTSNKLSVASIAIKPHKKQSRLQFAVDQAFQVTEGQLHLQIGGEEAQLIFGDLAFIPKGTPFSYWSTVGFTKMVTWAAGSGLADSLISEAEAWAHGVWPA</sequence>
<reference evidence="1 2" key="1">
    <citation type="submission" date="2015-01" db="EMBL/GenBank/DDBJ databases">
        <title>The Genome Sequence of Fonsecaea pedrosoi CBS 271.37.</title>
        <authorList>
            <consortium name="The Broad Institute Genomics Platform"/>
            <person name="Cuomo C."/>
            <person name="de Hoog S."/>
            <person name="Gorbushina A."/>
            <person name="Stielow B."/>
            <person name="Teixiera M."/>
            <person name="Abouelleil A."/>
            <person name="Chapman S.B."/>
            <person name="Priest M."/>
            <person name="Young S.K."/>
            <person name="Wortman J."/>
            <person name="Nusbaum C."/>
            <person name="Birren B."/>
        </authorList>
    </citation>
    <scope>NUCLEOTIDE SEQUENCE [LARGE SCALE GENOMIC DNA]</scope>
    <source>
        <strain evidence="1 2">CBS 271.37</strain>
    </source>
</reference>
<dbReference type="InterPro" id="IPR014710">
    <property type="entry name" value="RmlC-like_jellyroll"/>
</dbReference>
<dbReference type="Proteomes" id="UP000053029">
    <property type="component" value="Unassembled WGS sequence"/>
</dbReference>
<dbReference type="SUPFAM" id="SSF51182">
    <property type="entry name" value="RmlC-like cupins"/>
    <property type="match status" value="1"/>
</dbReference>